<evidence type="ECO:0000256" key="2">
    <source>
        <dbReference type="SAM" id="MobiDB-lite"/>
    </source>
</evidence>
<comment type="caution">
    <text evidence="4">The sequence shown here is derived from an EMBL/GenBank/DDBJ whole genome shotgun (WGS) entry which is preliminary data.</text>
</comment>
<evidence type="ECO:0000259" key="3">
    <source>
        <dbReference type="Pfam" id="PF25298"/>
    </source>
</evidence>
<gene>
    <name evidence="4" type="ORF">PYW07_006760</name>
</gene>
<feature type="domain" description="FP protein C-terminal" evidence="3">
    <location>
        <begin position="306"/>
        <end position="358"/>
    </location>
</feature>
<dbReference type="SUPFAM" id="SSF57997">
    <property type="entry name" value="Tropomyosin"/>
    <property type="match status" value="1"/>
</dbReference>
<protein>
    <recommendedName>
        <fullName evidence="3">FP protein C-terminal domain-containing protein</fullName>
    </recommendedName>
</protein>
<organism evidence="4 5">
    <name type="scientific">Mythimna separata</name>
    <name type="common">Oriental armyworm</name>
    <name type="synonym">Pseudaletia separata</name>
    <dbReference type="NCBI Taxonomy" id="271217"/>
    <lineage>
        <taxon>Eukaryota</taxon>
        <taxon>Metazoa</taxon>
        <taxon>Ecdysozoa</taxon>
        <taxon>Arthropoda</taxon>
        <taxon>Hexapoda</taxon>
        <taxon>Insecta</taxon>
        <taxon>Pterygota</taxon>
        <taxon>Neoptera</taxon>
        <taxon>Endopterygota</taxon>
        <taxon>Lepidoptera</taxon>
        <taxon>Glossata</taxon>
        <taxon>Ditrysia</taxon>
        <taxon>Noctuoidea</taxon>
        <taxon>Noctuidae</taxon>
        <taxon>Noctuinae</taxon>
        <taxon>Hadenini</taxon>
        <taxon>Mythimna</taxon>
    </lineage>
</organism>
<evidence type="ECO:0000256" key="1">
    <source>
        <dbReference type="SAM" id="Coils"/>
    </source>
</evidence>
<accession>A0AAD8DXY2</accession>
<dbReference type="Pfam" id="PF25298">
    <property type="entry name" value="Baculo_FP_2nd"/>
    <property type="match status" value="1"/>
</dbReference>
<keyword evidence="5" id="KW-1185">Reference proteome</keyword>
<evidence type="ECO:0000313" key="4">
    <source>
        <dbReference type="EMBL" id="KAJ8729064.1"/>
    </source>
</evidence>
<reference evidence="4" key="1">
    <citation type="submission" date="2023-03" db="EMBL/GenBank/DDBJ databases">
        <title>Chromosome-level genomes of two armyworms, Mythimna separata and Mythimna loreyi, provide insights into the biosynthesis and reception of sex pheromones.</title>
        <authorList>
            <person name="Zhao H."/>
        </authorList>
    </citation>
    <scope>NUCLEOTIDE SEQUENCE</scope>
    <source>
        <strain evidence="4">BeijingLab</strain>
        <tissue evidence="4">Pupa</tissue>
    </source>
</reference>
<feature type="coiled-coil region" evidence="1">
    <location>
        <begin position="162"/>
        <end position="189"/>
    </location>
</feature>
<keyword evidence="1" id="KW-0175">Coiled coil</keyword>
<dbReference type="InterPro" id="IPR057251">
    <property type="entry name" value="FP_C"/>
</dbReference>
<evidence type="ECO:0000313" key="5">
    <source>
        <dbReference type="Proteomes" id="UP001231518"/>
    </source>
</evidence>
<dbReference type="AlphaFoldDB" id="A0AAD8DXY2"/>
<name>A0AAD8DXY2_MYTSE</name>
<sequence length="362" mass="40270">MSRVQRSPPSSNIAQRKSPALPPTEQKSPAPPPTDRKSHAPPPTTAVQKSPRPEKKSPPAPPSNLYSTVSDPELCTLSTRQERNKDIFVNANRRVKRCYGDIPYCDDTESEDMQLLSEINKLFSEFESKQNRKFDSLKSTMDAISQQNSVIQASLEFISGRYDELVDRLAVTERENTTLNKKITSLESKIDYLERCSRSAMLEINNLPASASESSESLLGTLCKIGTVIQEEIIPSNVNKVYRLKAKKDSQTFGTVVAEFKSSTIKDNILKATRMFNKQSGKNKLSTASIDLPGPPKPIYIAESLTTYGKHLYYLGRRLIKEGKCDSCWSSHGKIYIKKSAGSTPTCINSESDLLKLVPTAL</sequence>
<proteinExistence type="predicted"/>
<dbReference type="EMBL" id="JARGEI010000007">
    <property type="protein sequence ID" value="KAJ8729064.1"/>
    <property type="molecule type" value="Genomic_DNA"/>
</dbReference>
<feature type="region of interest" description="Disordered" evidence="2">
    <location>
        <begin position="1"/>
        <end position="70"/>
    </location>
</feature>
<feature type="compositionally biased region" description="Polar residues" evidence="2">
    <location>
        <begin position="1"/>
        <end position="15"/>
    </location>
</feature>
<dbReference type="Proteomes" id="UP001231518">
    <property type="component" value="Chromosome 19"/>
</dbReference>